<evidence type="ECO:0000256" key="8">
    <source>
        <dbReference type="NCBIfam" id="TIGR03686"/>
    </source>
</evidence>
<dbReference type="EC" id="6.3.1.19" evidence="7 8"/>
<sequence length="453" mass="52196">MDRRIFGLENEYGVTCTFRGQRRLSPDEVARYLFRRVVSWGRSSNVFLRNGARLYLDVGSHPEYATPECDNVIELVTHDKAGERILEGLLVDAERRLHEEGIAGDVYLFKNNTDSAGNSYGCHENYLVARHGEFSRLADILIPFLVTRQLLCGAGKVLQTPRGAVYCVSQRAEHIWEGVSSATTRSRPIINTRDEPHADAERYRRLHVIVGDSNMSETTMLLKVGATDLVLRMIEAGTVMRDLTLENPIRAIREVSHDITGRRKVRLASGREASALEVQREYYEKAVDFCERRGIRTGTVERVLELWGRTLDAIETEDLDRIDTEIDWVMKYKLLERYRAKHNMTMSHPRVAQIDLAYHDIHRRRGLYYLLEKKGQAARVANDLKIFEGKSVPPQTTRARLRGDFIRRAQEQRRDFTVDWVHLKLNDQAQRTVLCKDPFRSVDDRVEKLIAGM</sequence>
<evidence type="ECO:0000313" key="11">
    <source>
        <dbReference type="Proteomes" id="UP000029095"/>
    </source>
</evidence>
<dbReference type="UniPathway" id="UPA00998"/>
<feature type="binding site" evidence="7">
    <location>
        <position position="420"/>
    </location>
    <ligand>
        <name>ATP</name>
        <dbReference type="ChEBI" id="CHEBI:30616"/>
    </ligand>
</feature>
<dbReference type="AlphaFoldDB" id="A0A086N5J3"/>
<reference evidence="10 11" key="1">
    <citation type="submission" date="2014-05" db="EMBL/GenBank/DDBJ databases">
        <title>Complete genome sequence of the Streptomyces mutabilis TRM45540.</title>
        <authorList>
            <person name="Luo X."/>
            <person name="Zhang L."/>
        </authorList>
    </citation>
    <scope>NUCLEOTIDE SEQUENCE [LARGE SCALE GENOMIC DNA]</scope>
    <source>
        <strain evidence="10 11">TRM45540</strain>
    </source>
</reference>
<organism evidence="10 11">
    <name type="scientific">Streptomyces mutabilis</name>
    <dbReference type="NCBI Taxonomy" id="67332"/>
    <lineage>
        <taxon>Bacteria</taxon>
        <taxon>Bacillati</taxon>
        <taxon>Actinomycetota</taxon>
        <taxon>Actinomycetes</taxon>
        <taxon>Kitasatosporales</taxon>
        <taxon>Streptomycetaceae</taxon>
        <taxon>Streptomyces</taxon>
    </lineage>
</organism>
<dbReference type="GO" id="GO:0010498">
    <property type="term" value="P:proteasomal protein catabolic process"/>
    <property type="evidence" value="ECO:0007669"/>
    <property type="project" value="UniProtKB-UniRule"/>
</dbReference>
<dbReference type="EMBL" id="JNFQ01000001">
    <property type="protein sequence ID" value="KFG76411.1"/>
    <property type="molecule type" value="Genomic_DNA"/>
</dbReference>
<evidence type="ECO:0000256" key="3">
    <source>
        <dbReference type="ARBA" id="ARBA00022741"/>
    </source>
</evidence>
<comment type="pathway">
    <text evidence="7">Protein modification; protein pupylation.</text>
</comment>
<feature type="binding site" evidence="7">
    <location>
        <position position="55"/>
    </location>
    <ligand>
        <name>Mg(2+)</name>
        <dbReference type="ChEBI" id="CHEBI:18420"/>
    </ligand>
</feature>
<dbReference type="GO" id="GO:0005524">
    <property type="term" value="F:ATP binding"/>
    <property type="evidence" value="ECO:0007669"/>
    <property type="project" value="UniProtKB-UniRule"/>
</dbReference>
<dbReference type="InterPro" id="IPR004347">
    <property type="entry name" value="Pup_ligase/deamidase"/>
</dbReference>
<keyword evidence="2 7" id="KW-0479">Metal-binding</keyword>
<keyword evidence="11" id="KW-1185">Reference proteome</keyword>
<comment type="function">
    <text evidence="7">Catalyzes the covalent attachment of the prokaryotic ubiquitin-like protein modifier Pup to the proteasomal substrate proteins, thereby targeting them for proteasomal degradation. This tagging system is termed pupylation. The ligation reaction involves the side-chain carboxylate of the C-terminal glutamate of Pup and the side-chain amino group of a substrate lysine.</text>
</comment>
<evidence type="ECO:0000256" key="6">
    <source>
        <dbReference type="ARBA" id="ARBA00022842"/>
    </source>
</evidence>
<dbReference type="STRING" id="1915400.FM21_09980"/>
<dbReference type="GO" id="GO:0019787">
    <property type="term" value="F:ubiquitin-like protein transferase activity"/>
    <property type="evidence" value="ECO:0007669"/>
    <property type="project" value="UniProtKB-UniRule"/>
</dbReference>
<evidence type="ECO:0000256" key="4">
    <source>
        <dbReference type="ARBA" id="ARBA00022786"/>
    </source>
</evidence>
<dbReference type="UniPathway" id="UPA00997"/>
<evidence type="ECO:0000256" key="5">
    <source>
        <dbReference type="ARBA" id="ARBA00022840"/>
    </source>
</evidence>
<feature type="binding site" evidence="7">
    <location>
        <position position="66"/>
    </location>
    <ligand>
        <name>ATP</name>
        <dbReference type="ChEBI" id="CHEBI:30616"/>
    </ligand>
</feature>
<comment type="caution">
    <text evidence="10">The sequence shown here is derived from an EMBL/GenBank/DDBJ whole genome shotgun (WGS) entry which is preliminary data.</text>
</comment>
<dbReference type="PIRSF" id="PIRSF018077">
    <property type="entry name" value="UCP018077"/>
    <property type="match status" value="1"/>
</dbReference>
<dbReference type="GO" id="GO:0016879">
    <property type="term" value="F:ligase activity, forming carbon-nitrogen bonds"/>
    <property type="evidence" value="ECO:0007669"/>
    <property type="project" value="UniProtKB-UniRule"/>
</dbReference>
<protein>
    <recommendedName>
        <fullName evidence="7 8">Pup--protein ligase</fullName>
        <ecNumber evidence="7 8">6.3.1.19</ecNumber>
    </recommendedName>
    <alternativeName>
        <fullName evidence="7">Proteasome accessory factor A</fullName>
    </alternativeName>
    <alternativeName>
        <fullName evidence="7">Pup-conjugating enzyme</fullName>
    </alternativeName>
</protein>
<evidence type="ECO:0000256" key="2">
    <source>
        <dbReference type="ARBA" id="ARBA00022723"/>
    </source>
</evidence>
<comment type="catalytic activity">
    <reaction evidence="7">
        <text>ATP + [prokaryotic ubiquitin-like protein]-L-glutamate + [protein]-L-lysine = ADP + phosphate + N(6)-([prokaryotic ubiquitin-like protein]-gamma-L-glutamyl)-[protein]-L-lysine.</text>
        <dbReference type="EC" id="6.3.1.19"/>
    </reaction>
</comment>
<dbReference type="HAMAP" id="MF_02111">
    <property type="entry name" value="Pup_ligase"/>
    <property type="match status" value="1"/>
</dbReference>
<accession>A0A086N5J3</accession>
<name>A0A086N5J3_9ACTN</name>
<proteinExistence type="inferred from homology"/>
<dbReference type="NCBIfam" id="TIGR03686">
    <property type="entry name" value="pupylate_PafA"/>
    <property type="match status" value="1"/>
</dbReference>
<evidence type="ECO:0000256" key="7">
    <source>
        <dbReference type="HAMAP-Rule" id="MF_02111"/>
    </source>
</evidence>
<dbReference type="Proteomes" id="UP000029095">
    <property type="component" value="Unassembled WGS sequence"/>
</dbReference>
<feature type="binding site" evidence="7">
    <location>
        <position position="9"/>
    </location>
    <ligand>
        <name>Mg(2+)</name>
        <dbReference type="ChEBI" id="CHEBI:18420"/>
    </ligand>
</feature>
<dbReference type="GO" id="GO:0000287">
    <property type="term" value="F:magnesium ion binding"/>
    <property type="evidence" value="ECO:0007669"/>
    <property type="project" value="UniProtKB-UniRule"/>
</dbReference>
<dbReference type="GeneID" id="99697759"/>
<dbReference type="PANTHER" id="PTHR42307:SF3">
    <property type="entry name" value="PUP--PROTEIN LIGASE"/>
    <property type="match status" value="1"/>
</dbReference>
<dbReference type="Pfam" id="PF03136">
    <property type="entry name" value="Pup_ligase"/>
    <property type="match status" value="1"/>
</dbReference>
<dbReference type="RefSeq" id="WP_043374854.1">
    <property type="nucleotide sequence ID" value="NZ_BMTT01000011.1"/>
</dbReference>
<dbReference type="PANTHER" id="PTHR42307">
    <property type="entry name" value="PUP DEAMIDASE/DEPUPYLASE"/>
    <property type="match status" value="1"/>
</dbReference>
<feature type="binding site" evidence="7">
    <location>
        <position position="63"/>
    </location>
    <ligand>
        <name>Mg(2+)</name>
        <dbReference type="ChEBI" id="CHEBI:18420"/>
    </ligand>
</feature>
<dbReference type="HOGENOM" id="CLU_040524_0_1_11"/>
<dbReference type="InterPro" id="IPR022279">
    <property type="entry name" value="Pup_ligase"/>
</dbReference>
<dbReference type="GO" id="GO:0070490">
    <property type="term" value="P:protein pupylation"/>
    <property type="evidence" value="ECO:0007669"/>
    <property type="project" value="UniProtKB-UniRule"/>
</dbReference>
<keyword evidence="1 7" id="KW-0436">Ligase</keyword>
<evidence type="ECO:0000313" key="10">
    <source>
        <dbReference type="EMBL" id="KFG76411.1"/>
    </source>
</evidence>
<keyword evidence="4 7" id="KW-0833">Ubl conjugation pathway</keyword>
<feature type="binding site" evidence="7">
    <location>
        <position position="53"/>
    </location>
    <ligand>
        <name>ATP</name>
        <dbReference type="ChEBI" id="CHEBI:30616"/>
    </ligand>
</feature>
<comment type="miscellaneous">
    <text evidence="7">The reaction mechanism probably proceeds via the activation of Pup by phosphorylation of its C-terminal glutamate, which is then subject to nucleophilic attack by the substrate lysine, resulting in an isopeptide bond and the release of phosphate as a good leaving group.</text>
</comment>
<gene>
    <name evidence="7" type="primary">pafA</name>
    <name evidence="10" type="ORF">FM21_09980</name>
</gene>
<comment type="pathway">
    <text evidence="7">Protein degradation; proteasomal Pup-dependent pathway.</text>
</comment>
<evidence type="ECO:0000256" key="9">
    <source>
        <dbReference type="PIRSR" id="PIRSR018077-1"/>
    </source>
</evidence>
<keyword evidence="5 7" id="KW-0067">ATP-binding</keyword>
<comment type="similarity">
    <text evidence="7">Belongs to the Pup ligase/Pup deamidase family. Pup-conjugating enzyme subfamily.</text>
</comment>
<keyword evidence="3 7" id="KW-0547">Nucleotide-binding</keyword>
<dbReference type="GO" id="GO:0019941">
    <property type="term" value="P:modification-dependent protein catabolic process"/>
    <property type="evidence" value="ECO:0007669"/>
    <property type="project" value="UniProtKB-UniRule"/>
</dbReference>
<feature type="active site" description="Proton acceptor" evidence="7 9">
    <location>
        <position position="57"/>
    </location>
</feature>
<keyword evidence="6 7" id="KW-0460">Magnesium</keyword>
<evidence type="ECO:0000256" key="1">
    <source>
        <dbReference type="ARBA" id="ARBA00022598"/>
    </source>
</evidence>